<dbReference type="GO" id="GO:0009887">
    <property type="term" value="P:animal organ morphogenesis"/>
    <property type="evidence" value="ECO:0007669"/>
    <property type="project" value="UniProtKB-ARBA"/>
</dbReference>
<dbReference type="GO" id="GO:0007165">
    <property type="term" value="P:signal transduction"/>
    <property type="evidence" value="ECO:0007669"/>
    <property type="project" value="InterPro"/>
</dbReference>
<dbReference type="CDD" id="cd17088">
    <property type="entry name" value="FERM_F1_FRMPD1_like"/>
    <property type="match status" value="1"/>
</dbReference>
<dbReference type="GO" id="GO:0048731">
    <property type="term" value="P:system development"/>
    <property type="evidence" value="ECO:0007669"/>
    <property type="project" value="UniProtKB-ARBA"/>
</dbReference>
<dbReference type="PANTHER" id="PTHR46221:SF3">
    <property type="entry name" value="FERM AND PDZ DOMAIN-CONTAINING PROTEIN 4"/>
    <property type="match status" value="1"/>
</dbReference>
<proteinExistence type="predicted"/>
<feature type="non-terminal residue" evidence="4">
    <location>
        <position position="1"/>
    </location>
</feature>
<dbReference type="PROSITE" id="PS50200">
    <property type="entry name" value="RA"/>
    <property type="match status" value="1"/>
</dbReference>
<dbReference type="PROSITE" id="PS50057">
    <property type="entry name" value="FERM_3"/>
    <property type="match status" value="1"/>
</dbReference>
<reference evidence="4 5" key="1">
    <citation type="submission" date="2023-11" db="EMBL/GenBank/DDBJ databases">
        <title>Halocaridina rubra genome assembly.</title>
        <authorList>
            <person name="Smith C."/>
        </authorList>
    </citation>
    <scope>NUCLEOTIDE SEQUENCE [LARGE SCALE GENOMIC DNA]</scope>
    <source>
        <strain evidence="4">EP-1</strain>
        <tissue evidence="4">Whole</tissue>
    </source>
</reference>
<organism evidence="4 5">
    <name type="scientific">Halocaridina rubra</name>
    <name type="common">Hawaiian red shrimp</name>
    <dbReference type="NCBI Taxonomy" id="373956"/>
    <lineage>
        <taxon>Eukaryota</taxon>
        <taxon>Metazoa</taxon>
        <taxon>Ecdysozoa</taxon>
        <taxon>Arthropoda</taxon>
        <taxon>Crustacea</taxon>
        <taxon>Multicrustacea</taxon>
        <taxon>Malacostraca</taxon>
        <taxon>Eumalacostraca</taxon>
        <taxon>Eucarida</taxon>
        <taxon>Decapoda</taxon>
        <taxon>Pleocyemata</taxon>
        <taxon>Caridea</taxon>
        <taxon>Atyoidea</taxon>
        <taxon>Atyidae</taxon>
        <taxon>Halocaridina</taxon>
    </lineage>
</organism>
<dbReference type="InterPro" id="IPR019749">
    <property type="entry name" value="Band_41_domain"/>
</dbReference>
<accession>A0AAN9A0W1</accession>
<feature type="domain" description="FERM" evidence="2">
    <location>
        <begin position="54"/>
        <end position="436"/>
    </location>
</feature>
<keyword evidence="5" id="KW-1185">Reference proteome</keyword>
<evidence type="ECO:0000259" key="3">
    <source>
        <dbReference type="PROSITE" id="PS50200"/>
    </source>
</evidence>
<name>A0AAN9A0W1_HALRR</name>
<dbReference type="InterPro" id="IPR000159">
    <property type="entry name" value="RA_dom"/>
</dbReference>
<evidence type="ECO:0000313" key="5">
    <source>
        <dbReference type="Proteomes" id="UP001381693"/>
    </source>
</evidence>
<dbReference type="InterPro" id="IPR000299">
    <property type="entry name" value="FERM_domain"/>
</dbReference>
<dbReference type="AlphaFoldDB" id="A0AAN9A0W1"/>
<feature type="domain" description="Ras-associating" evidence="3">
    <location>
        <begin position="55"/>
        <end position="144"/>
    </location>
</feature>
<dbReference type="Pfam" id="PF21989">
    <property type="entry name" value="RA_2"/>
    <property type="match status" value="1"/>
</dbReference>
<dbReference type="SUPFAM" id="SSF54236">
    <property type="entry name" value="Ubiquitin-like"/>
    <property type="match status" value="1"/>
</dbReference>
<evidence type="ECO:0000256" key="1">
    <source>
        <dbReference type="SAM" id="MobiDB-lite"/>
    </source>
</evidence>
<sequence>SARKSALLSAAKKQRLKNNPSRVRFAESVDINGSSSYSPSNFNSSESTTPFMPNVLKVFLENGQTKSFKYDSSTTVGDVLDSLHQKLGIKCPEHFSLVVEHVKSLRRNKLTLLDPKETLSRIAARPGAQHLRCLYRVTFVPRDAYDLLRKDSMAFEYLYLQVNNPVNWGISSIPRSHAPAVKSYSFLQSARKGVISPWLTTDLCSDLSLDSFSGSSRLYGASFLHSLASSFGCNGPFGDEYPPLEMLCRLTPGNLLLSSESSLEYDVFPVSSPARTPYVWSSALLNVICASDELGTHLSCPFTTNYSSSLHSLYPVVGRGVGVLYFRKPTWRDIGKWAWNYRRLLQMLYKLRFLLYLLARLKVLGKWALRFKIVALIYKHLEVIMRHLEKLKGPMQAFLQWRMVRKLLSQMRRLLKRYFGWTTLWRLLKRLIRRKK</sequence>
<protein>
    <submittedName>
        <fullName evidence="4">Frmpd3p</fullName>
    </submittedName>
</protein>
<dbReference type="SMART" id="SM00295">
    <property type="entry name" value="B41"/>
    <property type="match status" value="1"/>
</dbReference>
<dbReference type="EMBL" id="JAXCGZ010020231">
    <property type="protein sequence ID" value="KAK7065647.1"/>
    <property type="molecule type" value="Genomic_DNA"/>
</dbReference>
<evidence type="ECO:0000313" key="4">
    <source>
        <dbReference type="EMBL" id="KAK7065647.1"/>
    </source>
</evidence>
<dbReference type="PANTHER" id="PTHR46221">
    <property type="entry name" value="FERM AND PDZ DOMAIN-CONTAINING PROTEIN FAMILY MEMBER"/>
    <property type="match status" value="1"/>
</dbReference>
<feature type="region of interest" description="Disordered" evidence="1">
    <location>
        <begin position="1"/>
        <end position="20"/>
    </location>
</feature>
<dbReference type="InterPro" id="IPR029071">
    <property type="entry name" value="Ubiquitin-like_domsf"/>
</dbReference>
<feature type="compositionally biased region" description="Low complexity" evidence="1">
    <location>
        <begin position="1"/>
        <end position="11"/>
    </location>
</feature>
<dbReference type="Proteomes" id="UP001381693">
    <property type="component" value="Unassembled WGS sequence"/>
</dbReference>
<comment type="caution">
    <text evidence="4">The sequence shown here is derived from an EMBL/GenBank/DDBJ whole genome shotgun (WGS) entry which is preliminary data.</text>
</comment>
<dbReference type="Gene3D" id="3.10.20.90">
    <property type="entry name" value="Phosphatidylinositol 3-kinase Catalytic Subunit, Chain A, domain 1"/>
    <property type="match status" value="1"/>
</dbReference>
<dbReference type="GO" id="GO:0071944">
    <property type="term" value="C:cell periphery"/>
    <property type="evidence" value="ECO:0007669"/>
    <property type="project" value="UniProtKB-ARBA"/>
</dbReference>
<evidence type="ECO:0000259" key="2">
    <source>
        <dbReference type="PROSITE" id="PS50057"/>
    </source>
</evidence>
<gene>
    <name evidence="4" type="primary">FRMPD3_2</name>
    <name evidence="4" type="ORF">SK128_007579</name>
</gene>